<feature type="domain" description="Acyl-CoA oxidase/dehydrogenase middle" evidence="11">
    <location>
        <begin position="167"/>
        <end position="273"/>
    </location>
</feature>
<evidence type="ECO:0000256" key="4">
    <source>
        <dbReference type="ARBA" id="ARBA00022827"/>
    </source>
</evidence>
<evidence type="ECO:0000259" key="13">
    <source>
        <dbReference type="Pfam" id="PF12806"/>
    </source>
</evidence>
<dbReference type="Gene3D" id="1.10.540.10">
    <property type="entry name" value="Acyl-CoA dehydrogenase/oxidase, N-terminal domain"/>
    <property type="match status" value="1"/>
</dbReference>
<evidence type="ECO:0000259" key="10">
    <source>
        <dbReference type="Pfam" id="PF00441"/>
    </source>
</evidence>
<comment type="catalytic activity">
    <reaction evidence="6">
        <text>3-(methylsulfanyl)propanoyl-CoA + oxidized [electron-transfer flavoprotein] + H(+) = 3-(methylsulfanyl)acryloyl-CoA + reduced [electron-transfer flavoprotein]</text>
        <dbReference type="Rhea" id="RHEA:52612"/>
        <dbReference type="Rhea" id="RHEA-COMP:10685"/>
        <dbReference type="Rhea" id="RHEA-COMP:10686"/>
        <dbReference type="ChEBI" id="CHEBI:15378"/>
        <dbReference type="ChEBI" id="CHEBI:57692"/>
        <dbReference type="ChEBI" id="CHEBI:58307"/>
        <dbReference type="ChEBI" id="CHEBI:82815"/>
        <dbReference type="ChEBI" id="CHEBI:84994"/>
        <dbReference type="EC" id="1.3.99.41"/>
    </reaction>
    <physiologicalReaction direction="left-to-right" evidence="6">
        <dbReference type="Rhea" id="RHEA:52613"/>
    </physiologicalReaction>
</comment>
<dbReference type="InterPro" id="IPR052166">
    <property type="entry name" value="Diverse_Acyl-CoA_DH"/>
</dbReference>
<protein>
    <recommendedName>
        <fullName evidence="9">3-methylmercaptopropionyl-CoA dehydrogenase</fullName>
        <ecNumber evidence="8">1.3.99.41</ecNumber>
    </recommendedName>
</protein>
<evidence type="ECO:0000256" key="9">
    <source>
        <dbReference type="ARBA" id="ARBA00069043"/>
    </source>
</evidence>
<evidence type="ECO:0000256" key="1">
    <source>
        <dbReference type="ARBA" id="ARBA00001974"/>
    </source>
</evidence>
<feature type="domain" description="Acyl-CoA dehydrogenase/oxidase N-terminal" evidence="12">
    <location>
        <begin position="85"/>
        <end position="161"/>
    </location>
</feature>
<dbReference type="Gene3D" id="1.20.140.10">
    <property type="entry name" value="Butyryl-CoA Dehydrogenase, subunit A, domain 3"/>
    <property type="match status" value="1"/>
</dbReference>
<dbReference type="AlphaFoldDB" id="A0A3M6PYP5"/>
<keyword evidence="3" id="KW-0285">Flavoprotein</keyword>
<dbReference type="RefSeq" id="WP_122254579.1">
    <property type="nucleotide sequence ID" value="NZ_RDQL01000021.1"/>
</dbReference>
<evidence type="ECO:0000313" key="14">
    <source>
        <dbReference type="EMBL" id="RMW96159.1"/>
    </source>
</evidence>
<dbReference type="InterPro" id="IPR025878">
    <property type="entry name" value="Acyl-CoA_dh-like_C_dom"/>
</dbReference>
<dbReference type="GO" id="GO:0050660">
    <property type="term" value="F:flavin adenine dinucleotide binding"/>
    <property type="evidence" value="ECO:0007669"/>
    <property type="project" value="InterPro"/>
</dbReference>
<dbReference type="SUPFAM" id="SSF56645">
    <property type="entry name" value="Acyl-CoA dehydrogenase NM domain-like"/>
    <property type="match status" value="1"/>
</dbReference>
<sequence length="602" mass="64720">MSAQALLYQPPLQDMHFVIEHWLDAPADWRRMPAFQALDGETLALSTQAMGRFCTQVLAPLNHPGDAQGCTLQGGRVRTPEGFAAAYQTFVQDGWPTLACDPAWGGQGLPQLWDAVLYEMLPAANHAWSMYPGLLHGAYACLRAHASDALRQAYLPHIVSGRWLATMCLTEPQAGSDLGLLRTQALPHGDGSFTLHGQKIFITGGDQDMSENIVHLVLARLPDAPAGSKGLSLFLVPHRLGDDLAQANGVFCDGIEKKMGIKGSATCALRFEHARGWLIGQANKGLAAMFVMMNSARLHVGLQGLGHAQMANQLAHAYAAERRQMRAQPRPGGTQEAADPIALHPPVQRILLDLRVWSEGMRAIAYWAAHQLDVAEHAPDEAERAQARARAALLTPIIKSLFTERGFALASDALQVFGGYGYIHEYGIEQTVRDSRIPMIYEGTNQIQALDLLQRKALASPDALAPLLEVFDQEAAASASQPQAAPLAQALRHWCDKLQALTGALRESAAQPDGPGAIATAAEDYLRLAGLVCLAWAWTRSARIAATQPAVPAQLAQAKHASASHFLHHILPEAAYRLHRIEAALAAPILCGPAPAPTAAGG</sequence>
<proteinExistence type="inferred from homology"/>
<keyword evidence="5" id="KW-0560">Oxidoreductase</keyword>
<dbReference type="Pfam" id="PF12806">
    <property type="entry name" value="Acyl-CoA_dh_C"/>
    <property type="match status" value="1"/>
</dbReference>
<dbReference type="InterPro" id="IPR046373">
    <property type="entry name" value="Acyl-CoA_Oxase/DH_mid-dom_sf"/>
</dbReference>
<dbReference type="Pfam" id="PF02771">
    <property type="entry name" value="Acyl-CoA_dh_N"/>
    <property type="match status" value="1"/>
</dbReference>
<dbReference type="EC" id="1.3.99.41" evidence="8"/>
<comment type="similarity">
    <text evidence="2">Belongs to the acyl-CoA dehydrogenase family.</text>
</comment>
<accession>A0A3M6PYP5</accession>
<evidence type="ECO:0000256" key="8">
    <source>
        <dbReference type="ARBA" id="ARBA00066694"/>
    </source>
</evidence>
<dbReference type="Pfam" id="PF00441">
    <property type="entry name" value="Acyl-CoA_dh_1"/>
    <property type="match status" value="1"/>
</dbReference>
<keyword evidence="15" id="KW-1185">Reference proteome</keyword>
<dbReference type="EMBL" id="RDQL01000021">
    <property type="protein sequence ID" value="RMW96159.1"/>
    <property type="molecule type" value="Genomic_DNA"/>
</dbReference>
<dbReference type="InterPro" id="IPR006091">
    <property type="entry name" value="Acyl-CoA_Oxase/DH_mid-dom"/>
</dbReference>
<dbReference type="InterPro" id="IPR036250">
    <property type="entry name" value="AcylCo_DH-like_C"/>
</dbReference>
<dbReference type="InterPro" id="IPR009100">
    <property type="entry name" value="AcylCoA_DH/oxidase_NM_dom_sf"/>
</dbReference>
<dbReference type="InterPro" id="IPR037069">
    <property type="entry name" value="AcylCoA_DH/ox_N_sf"/>
</dbReference>
<comment type="function">
    <text evidence="7">Involved in the assimilation of dimethylsulphoniopropionate (DMSP), an important compound in the fixation of carbon in marine phytoplankton, by mediating the conversion of 3-(methylthio)propanoyl-CoA (MMPA-CoA) to 3-(methylthio)acryloyl-CoA (MTA-CoA).</text>
</comment>
<evidence type="ECO:0000259" key="11">
    <source>
        <dbReference type="Pfam" id="PF02770"/>
    </source>
</evidence>
<dbReference type="Gene3D" id="2.40.110.10">
    <property type="entry name" value="Butyryl-CoA Dehydrogenase, subunit A, domain 2"/>
    <property type="match status" value="1"/>
</dbReference>
<keyword evidence="4" id="KW-0274">FAD</keyword>
<evidence type="ECO:0000256" key="3">
    <source>
        <dbReference type="ARBA" id="ARBA00022630"/>
    </source>
</evidence>
<comment type="caution">
    <text evidence="14">The sequence shown here is derived from an EMBL/GenBank/DDBJ whole genome shotgun (WGS) entry which is preliminary data.</text>
</comment>
<evidence type="ECO:0000256" key="5">
    <source>
        <dbReference type="ARBA" id="ARBA00023002"/>
    </source>
</evidence>
<name>A0A3M6PYP5_9BURK</name>
<dbReference type="SUPFAM" id="SSF47203">
    <property type="entry name" value="Acyl-CoA dehydrogenase C-terminal domain-like"/>
    <property type="match status" value="1"/>
</dbReference>
<feature type="domain" description="Acetyl-CoA dehydrogenase-like C-terminal" evidence="13">
    <location>
        <begin position="476"/>
        <end position="584"/>
    </location>
</feature>
<dbReference type="PANTHER" id="PTHR42803:SF1">
    <property type="entry name" value="BROAD-SPECIFICITY LINEAR ACYL-COA DEHYDROGENASE FADE5"/>
    <property type="match status" value="1"/>
</dbReference>
<comment type="cofactor">
    <cofactor evidence="1">
        <name>FAD</name>
        <dbReference type="ChEBI" id="CHEBI:57692"/>
    </cofactor>
</comment>
<evidence type="ECO:0000259" key="12">
    <source>
        <dbReference type="Pfam" id="PF02771"/>
    </source>
</evidence>
<dbReference type="FunFam" id="2.40.110.10:FF:000031">
    <property type="entry name" value="Acyl-CoA dehydrogenase, putative"/>
    <property type="match status" value="1"/>
</dbReference>
<dbReference type="Proteomes" id="UP000267035">
    <property type="component" value="Unassembled WGS sequence"/>
</dbReference>
<dbReference type="InterPro" id="IPR013786">
    <property type="entry name" value="AcylCoA_DH/ox_N"/>
</dbReference>
<dbReference type="GO" id="GO:0016627">
    <property type="term" value="F:oxidoreductase activity, acting on the CH-CH group of donors"/>
    <property type="evidence" value="ECO:0007669"/>
    <property type="project" value="InterPro"/>
</dbReference>
<evidence type="ECO:0000313" key="15">
    <source>
        <dbReference type="Proteomes" id="UP000267035"/>
    </source>
</evidence>
<organism evidence="14 15">
    <name type="scientific">Allofranklinella schreckenbergeri</name>
    <dbReference type="NCBI Taxonomy" id="1076744"/>
    <lineage>
        <taxon>Bacteria</taxon>
        <taxon>Pseudomonadati</taxon>
        <taxon>Pseudomonadota</taxon>
        <taxon>Betaproteobacteria</taxon>
        <taxon>Burkholderiales</taxon>
        <taxon>Comamonadaceae</taxon>
        <taxon>Allofranklinella</taxon>
    </lineage>
</organism>
<gene>
    <name evidence="14" type="ORF">EBQ25_11255</name>
</gene>
<feature type="domain" description="Acyl-CoA dehydrogenase/oxidase C-terminal" evidence="10">
    <location>
        <begin position="283"/>
        <end position="455"/>
    </location>
</feature>
<reference evidence="14 15" key="1">
    <citation type="submission" date="2018-10" db="EMBL/GenBank/DDBJ databases">
        <title>Comamonadaceae CDC group NO-1 genome sequencing and assembly.</title>
        <authorList>
            <person name="Bernier A.-M."/>
            <person name="Bernard K."/>
        </authorList>
    </citation>
    <scope>NUCLEOTIDE SEQUENCE [LARGE SCALE GENOMIC DNA]</scope>
    <source>
        <strain evidence="14 15">NML161473</strain>
    </source>
</reference>
<dbReference type="PANTHER" id="PTHR42803">
    <property type="entry name" value="ACYL-COA DEHYDROGENASE"/>
    <property type="match status" value="1"/>
</dbReference>
<evidence type="ECO:0000256" key="6">
    <source>
        <dbReference type="ARBA" id="ARBA00051388"/>
    </source>
</evidence>
<dbReference type="Pfam" id="PF02770">
    <property type="entry name" value="Acyl-CoA_dh_M"/>
    <property type="match status" value="1"/>
</dbReference>
<evidence type="ECO:0000256" key="7">
    <source>
        <dbReference type="ARBA" id="ARBA00058683"/>
    </source>
</evidence>
<dbReference type="InterPro" id="IPR009075">
    <property type="entry name" value="AcylCo_DH/oxidase_C"/>
</dbReference>
<evidence type="ECO:0000256" key="2">
    <source>
        <dbReference type="ARBA" id="ARBA00009347"/>
    </source>
</evidence>